<keyword evidence="4" id="KW-0479">Metal-binding</keyword>
<dbReference type="Pfam" id="PF01447">
    <property type="entry name" value="Peptidase_M4"/>
    <property type="match status" value="1"/>
</dbReference>
<comment type="similarity">
    <text evidence="2 10">Belongs to the peptidase M4 family.</text>
</comment>
<evidence type="ECO:0000256" key="6">
    <source>
        <dbReference type="ARBA" id="ARBA00022801"/>
    </source>
</evidence>
<organism evidence="14 15">
    <name type="scientific">Tumebacillus avium</name>
    <dbReference type="NCBI Taxonomy" id="1903704"/>
    <lineage>
        <taxon>Bacteria</taxon>
        <taxon>Bacillati</taxon>
        <taxon>Bacillota</taxon>
        <taxon>Bacilli</taxon>
        <taxon>Bacillales</taxon>
        <taxon>Alicyclobacillaceae</taxon>
        <taxon>Tumebacillus</taxon>
    </lineage>
</organism>
<dbReference type="PRINTS" id="PR00730">
    <property type="entry name" value="THERMOLYSIN"/>
</dbReference>
<feature type="chain" id="PRO_5022996861" description="Neutral metalloproteinase" evidence="10">
    <location>
        <begin position="29"/>
        <end position="570"/>
    </location>
</feature>
<evidence type="ECO:0000256" key="3">
    <source>
        <dbReference type="ARBA" id="ARBA00022670"/>
    </source>
</evidence>
<dbReference type="AlphaFoldDB" id="A0A1Y0IQV4"/>
<feature type="active site" description="Proton donor" evidence="9">
    <location>
        <position position="494"/>
    </location>
</feature>
<evidence type="ECO:0000259" key="11">
    <source>
        <dbReference type="Pfam" id="PF01447"/>
    </source>
</evidence>
<proteinExistence type="inferred from homology"/>
<evidence type="ECO:0000313" key="15">
    <source>
        <dbReference type="Proteomes" id="UP000195437"/>
    </source>
</evidence>
<evidence type="ECO:0000256" key="7">
    <source>
        <dbReference type="ARBA" id="ARBA00022833"/>
    </source>
</evidence>
<gene>
    <name evidence="14" type="ORF">CBW65_19395</name>
</gene>
<dbReference type="KEGG" id="tum:CBW65_19395"/>
<keyword evidence="3 10" id="KW-0645">Protease</keyword>
<dbReference type="Gene3D" id="3.10.450.490">
    <property type="match status" value="1"/>
</dbReference>
<feature type="signal peptide" evidence="10">
    <location>
        <begin position="1"/>
        <end position="28"/>
    </location>
</feature>
<evidence type="ECO:0000256" key="4">
    <source>
        <dbReference type="ARBA" id="ARBA00022723"/>
    </source>
</evidence>
<evidence type="ECO:0000256" key="9">
    <source>
        <dbReference type="PIRSR" id="PIRSR623612-1"/>
    </source>
</evidence>
<keyword evidence="15" id="KW-1185">Reference proteome</keyword>
<dbReference type="InterPro" id="IPR050728">
    <property type="entry name" value="Zinc_Metalloprotease_M4"/>
</dbReference>
<dbReference type="InterPro" id="IPR013856">
    <property type="entry name" value="Peptidase_M4_domain"/>
</dbReference>
<dbReference type="Proteomes" id="UP000195437">
    <property type="component" value="Chromosome"/>
</dbReference>
<evidence type="ECO:0000256" key="5">
    <source>
        <dbReference type="ARBA" id="ARBA00022729"/>
    </source>
</evidence>
<comment type="subcellular location">
    <subcellularLocation>
        <location evidence="10">Secreted</location>
    </subcellularLocation>
</comment>
<feature type="domain" description="FTP" evidence="13">
    <location>
        <begin position="91"/>
        <end position="141"/>
    </location>
</feature>
<accession>A0A1Y0IQV4</accession>
<dbReference type="InterPro" id="IPR011096">
    <property type="entry name" value="FTP_domain"/>
</dbReference>
<feature type="domain" description="Peptidase M4" evidence="11">
    <location>
        <begin position="245"/>
        <end position="398"/>
    </location>
</feature>
<sequence length="570" mass="62028">MKKAVLAPVLVTALLLGTSLVPSTDASAAKDESLAQFNAKSNGALKVVYNKKGTPEFVTGVLSNQGGQDAGAAVDFLDQHKEFFKMKNPKADLKALQAERDSLGTTHIRLQQTKNGLPVEDAITIVHIDADGEVRTVNGDFNAEVDALDLDTTPVLSAEQAVQTAIASVDAPEMLESDPSSELVVYPFEGQTYVAHKVNVHFLGEHPGNWSVYVDAKSGQVIDQYNAIMDLDQHKQLDVQPATASGIGVNGAHRTLSISHNNTGQGGSTFYLADYSIGAMDGILTYDFKNQWRSSTVRLPGELFTSKNASFHSDYERAAVDAHHNSKIVYDYYLSEHNRNSIDGEGMAIISTVHYGDKYNNAFWDGRQMTYGDGDGSYFISLSAGLDVAAHEMTHGVTTHTAGLKYRNQSGALNESYSDIFGALIDSDDWEMGEDIMGSDQKAIGRDALRSLSNPNRFPVKADYVPYGDGSGMYPKYMSQFYNLPLSLDSGGVHVNSSIWNHGAYLIAQEIGQQKLGKIYYHTLTNYLTPDSNFRDARIATIHSAKELYGEGSFEAQAVIRGLDAVGITE</sequence>
<evidence type="ECO:0000256" key="2">
    <source>
        <dbReference type="ARBA" id="ARBA00009388"/>
    </source>
</evidence>
<dbReference type="Gene3D" id="3.10.170.10">
    <property type="match status" value="1"/>
</dbReference>
<dbReference type="Gene3D" id="3.10.450.40">
    <property type="match status" value="1"/>
</dbReference>
<dbReference type="SUPFAM" id="SSF55486">
    <property type="entry name" value="Metalloproteases ('zincins'), catalytic domain"/>
    <property type="match status" value="1"/>
</dbReference>
<evidence type="ECO:0000256" key="8">
    <source>
        <dbReference type="ARBA" id="ARBA00023049"/>
    </source>
</evidence>
<dbReference type="RefSeq" id="WP_087458251.1">
    <property type="nucleotide sequence ID" value="NZ_CP021434.1"/>
</dbReference>
<keyword evidence="8 10" id="KW-0482">Metalloprotease</keyword>
<dbReference type="OrthoDB" id="291295at2"/>
<dbReference type="PANTHER" id="PTHR33794:SF1">
    <property type="entry name" value="BACILLOLYSIN"/>
    <property type="match status" value="1"/>
</dbReference>
<name>A0A1Y0IQV4_9BACL</name>
<dbReference type="InterPro" id="IPR023612">
    <property type="entry name" value="Peptidase_M4"/>
</dbReference>
<dbReference type="GO" id="GO:0005576">
    <property type="term" value="C:extracellular region"/>
    <property type="evidence" value="ECO:0007669"/>
    <property type="project" value="UniProtKB-SubCell"/>
</dbReference>
<keyword evidence="6 10" id="KW-0378">Hydrolase</keyword>
<evidence type="ECO:0000313" key="14">
    <source>
        <dbReference type="EMBL" id="ARU62901.1"/>
    </source>
</evidence>
<dbReference type="EC" id="3.4.24.-" evidence="10"/>
<dbReference type="CDD" id="cd09597">
    <property type="entry name" value="M4_TLP"/>
    <property type="match status" value="1"/>
</dbReference>
<dbReference type="GO" id="GO:0046872">
    <property type="term" value="F:metal ion binding"/>
    <property type="evidence" value="ECO:0007669"/>
    <property type="project" value="UniProtKB-UniRule"/>
</dbReference>
<keyword evidence="14" id="KW-0282">Flagellum</keyword>
<keyword evidence="14" id="KW-0966">Cell projection</keyword>
<reference evidence="15" key="1">
    <citation type="submission" date="2017-05" db="EMBL/GenBank/DDBJ databases">
        <authorList>
            <person name="Sung H."/>
        </authorList>
    </citation>
    <scope>NUCLEOTIDE SEQUENCE [LARGE SCALE GENOMIC DNA]</scope>
    <source>
        <strain evidence="15">AR23208</strain>
    </source>
</reference>
<dbReference type="Pfam" id="PF07504">
    <property type="entry name" value="FTP"/>
    <property type="match status" value="1"/>
</dbReference>
<feature type="active site" evidence="9">
    <location>
        <position position="392"/>
    </location>
</feature>
<dbReference type="Gene3D" id="1.10.390.10">
    <property type="entry name" value="Neutral Protease Domain 2"/>
    <property type="match status" value="1"/>
</dbReference>
<evidence type="ECO:0000259" key="13">
    <source>
        <dbReference type="Pfam" id="PF07504"/>
    </source>
</evidence>
<dbReference type="GO" id="GO:0004222">
    <property type="term" value="F:metalloendopeptidase activity"/>
    <property type="evidence" value="ECO:0007669"/>
    <property type="project" value="UniProtKB-UniRule"/>
</dbReference>
<keyword evidence="14" id="KW-0969">Cilium</keyword>
<comment type="function">
    <text evidence="10">Extracellular zinc metalloprotease.</text>
</comment>
<evidence type="ECO:0000256" key="1">
    <source>
        <dbReference type="ARBA" id="ARBA00001947"/>
    </source>
</evidence>
<evidence type="ECO:0000256" key="10">
    <source>
        <dbReference type="RuleBase" id="RU366073"/>
    </source>
</evidence>
<evidence type="ECO:0000259" key="12">
    <source>
        <dbReference type="Pfam" id="PF02868"/>
    </source>
</evidence>
<dbReference type="GO" id="GO:0006508">
    <property type="term" value="P:proteolysis"/>
    <property type="evidence" value="ECO:0007669"/>
    <property type="project" value="UniProtKB-KW"/>
</dbReference>
<dbReference type="EMBL" id="CP021434">
    <property type="protein sequence ID" value="ARU62901.1"/>
    <property type="molecule type" value="Genomic_DNA"/>
</dbReference>
<protein>
    <recommendedName>
        <fullName evidence="10">Neutral metalloproteinase</fullName>
        <ecNumber evidence="10">3.4.24.-</ecNumber>
    </recommendedName>
</protein>
<dbReference type="InterPro" id="IPR027268">
    <property type="entry name" value="Peptidase_M4/M1_CTD_sf"/>
</dbReference>
<feature type="domain" description="Peptidase M4 C-terminal" evidence="12">
    <location>
        <begin position="402"/>
        <end position="568"/>
    </location>
</feature>
<comment type="cofactor">
    <cofactor evidence="1 10">
        <name>Zn(2+)</name>
        <dbReference type="ChEBI" id="CHEBI:29105"/>
    </cofactor>
</comment>
<keyword evidence="5 10" id="KW-0732">Signal</keyword>
<dbReference type="Pfam" id="PF02868">
    <property type="entry name" value="Peptidase_M4_C"/>
    <property type="match status" value="1"/>
</dbReference>
<keyword evidence="10" id="KW-0964">Secreted</keyword>
<dbReference type="InterPro" id="IPR001570">
    <property type="entry name" value="Peptidase_M4_C_domain"/>
</dbReference>
<keyword evidence="7 10" id="KW-0862">Zinc</keyword>
<dbReference type="PANTHER" id="PTHR33794">
    <property type="entry name" value="BACILLOLYSIN"/>
    <property type="match status" value="1"/>
</dbReference>